<evidence type="ECO:0000256" key="1">
    <source>
        <dbReference type="ARBA" id="ARBA00004127"/>
    </source>
</evidence>
<evidence type="ECO:0000256" key="2">
    <source>
        <dbReference type="ARBA" id="ARBA00022448"/>
    </source>
</evidence>
<dbReference type="Pfam" id="PF07690">
    <property type="entry name" value="MFS_1"/>
    <property type="match status" value="1"/>
</dbReference>
<dbReference type="GO" id="GO:0012505">
    <property type="term" value="C:endomembrane system"/>
    <property type="evidence" value="ECO:0007669"/>
    <property type="project" value="UniProtKB-SubCell"/>
</dbReference>
<dbReference type="OrthoDB" id="4139357at2759"/>
<keyword evidence="10" id="KW-1185">Reference proteome</keyword>
<dbReference type="GO" id="GO:0022857">
    <property type="term" value="F:transmembrane transporter activity"/>
    <property type="evidence" value="ECO:0007669"/>
    <property type="project" value="InterPro"/>
</dbReference>
<evidence type="ECO:0000313" key="9">
    <source>
        <dbReference type="EMBL" id="KAJ1999560.1"/>
    </source>
</evidence>
<evidence type="ECO:0000256" key="5">
    <source>
        <dbReference type="ARBA" id="ARBA00023136"/>
    </source>
</evidence>
<keyword evidence="5 7" id="KW-0472">Membrane</keyword>
<evidence type="ECO:0000259" key="8">
    <source>
        <dbReference type="PROSITE" id="PS50850"/>
    </source>
</evidence>
<feature type="transmembrane region" description="Helical" evidence="7">
    <location>
        <begin position="169"/>
        <end position="193"/>
    </location>
</feature>
<dbReference type="PANTHER" id="PTHR23501:SF191">
    <property type="entry name" value="VACUOLAR BASIC AMINO ACID TRANSPORTER 4"/>
    <property type="match status" value="1"/>
</dbReference>
<organism evidence="9 10">
    <name type="scientific">Coemansia thaxteri</name>
    <dbReference type="NCBI Taxonomy" id="2663907"/>
    <lineage>
        <taxon>Eukaryota</taxon>
        <taxon>Fungi</taxon>
        <taxon>Fungi incertae sedis</taxon>
        <taxon>Zoopagomycota</taxon>
        <taxon>Kickxellomycotina</taxon>
        <taxon>Kickxellomycetes</taxon>
        <taxon>Kickxellales</taxon>
        <taxon>Kickxellaceae</taxon>
        <taxon>Coemansia</taxon>
    </lineage>
</organism>
<dbReference type="EMBL" id="JANBQF010000682">
    <property type="protein sequence ID" value="KAJ1999560.1"/>
    <property type="molecule type" value="Genomic_DNA"/>
</dbReference>
<dbReference type="AlphaFoldDB" id="A0A9W8ED13"/>
<feature type="transmembrane region" description="Helical" evidence="7">
    <location>
        <begin position="111"/>
        <end position="129"/>
    </location>
</feature>
<evidence type="ECO:0000256" key="6">
    <source>
        <dbReference type="SAM" id="MobiDB-lite"/>
    </source>
</evidence>
<keyword evidence="3 7" id="KW-0812">Transmembrane</keyword>
<dbReference type="PANTHER" id="PTHR23501">
    <property type="entry name" value="MAJOR FACILITATOR SUPERFAMILY"/>
    <property type="match status" value="1"/>
</dbReference>
<dbReference type="Proteomes" id="UP001150907">
    <property type="component" value="Unassembled WGS sequence"/>
</dbReference>
<keyword evidence="4 7" id="KW-1133">Transmembrane helix</keyword>
<feature type="domain" description="Major facilitator superfamily (MFS) profile" evidence="8">
    <location>
        <begin position="47"/>
        <end position="196"/>
    </location>
</feature>
<evidence type="ECO:0000256" key="7">
    <source>
        <dbReference type="SAM" id="Phobius"/>
    </source>
</evidence>
<name>A0A9W8ED13_9FUNG</name>
<sequence>MADGSTTSASAAAVPADKAGPPPYAMQDMDHNLLGQPKWPLWKTLLAFLGLSLVMFMVCAAETILAQILGTLKSEFGTQVFAQWMEAAFLLTCVMVQPIWVKLAEKFGRPWPLFISIVIFMAFSIMVAASKSMVVMCVGRAFQGVGGAGMMPLSLVVLTDILTPAQRGLYMGLLGAVIILGKWTGPIIGAAFLKYS</sequence>
<feature type="region of interest" description="Disordered" evidence="6">
    <location>
        <begin position="1"/>
        <end position="21"/>
    </location>
</feature>
<feature type="compositionally biased region" description="Low complexity" evidence="6">
    <location>
        <begin position="1"/>
        <end position="19"/>
    </location>
</feature>
<evidence type="ECO:0000256" key="3">
    <source>
        <dbReference type="ARBA" id="ARBA00022692"/>
    </source>
</evidence>
<reference evidence="9" key="1">
    <citation type="submission" date="2022-07" db="EMBL/GenBank/DDBJ databases">
        <title>Phylogenomic reconstructions and comparative analyses of Kickxellomycotina fungi.</title>
        <authorList>
            <person name="Reynolds N.K."/>
            <person name="Stajich J.E."/>
            <person name="Barry K."/>
            <person name="Grigoriev I.V."/>
            <person name="Crous P."/>
            <person name="Smith M.E."/>
        </authorList>
    </citation>
    <scope>NUCLEOTIDE SEQUENCE</scope>
    <source>
        <strain evidence="9">IMI 214461</strain>
    </source>
</reference>
<comment type="caution">
    <text evidence="9">The sequence shown here is derived from an EMBL/GenBank/DDBJ whole genome shotgun (WGS) entry which is preliminary data.</text>
</comment>
<evidence type="ECO:0000256" key="4">
    <source>
        <dbReference type="ARBA" id="ARBA00022989"/>
    </source>
</evidence>
<gene>
    <name evidence="9" type="ORF">H4R26_005010</name>
</gene>
<dbReference type="InterPro" id="IPR011701">
    <property type="entry name" value="MFS"/>
</dbReference>
<feature type="transmembrane region" description="Helical" evidence="7">
    <location>
        <begin position="45"/>
        <end position="69"/>
    </location>
</feature>
<dbReference type="SUPFAM" id="SSF103473">
    <property type="entry name" value="MFS general substrate transporter"/>
    <property type="match status" value="1"/>
</dbReference>
<comment type="subcellular location">
    <subcellularLocation>
        <location evidence="1">Endomembrane system</location>
        <topology evidence="1">Multi-pass membrane protein</topology>
    </subcellularLocation>
</comment>
<dbReference type="GO" id="GO:0005886">
    <property type="term" value="C:plasma membrane"/>
    <property type="evidence" value="ECO:0007669"/>
    <property type="project" value="TreeGrafter"/>
</dbReference>
<feature type="transmembrane region" description="Helical" evidence="7">
    <location>
        <begin position="81"/>
        <end position="99"/>
    </location>
</feature>
<feature type="non-terminal residue" evidence="9">
    <location>
        <position position="196"/>
    </location>
</feature>
<dbReference type="InterPro" id="IPR020846">
    <property type="entry name" value="MFS_dom"/>
</dbReference>
<dbReference type="InterPro" id="IPR036259">
    <property type="entry name" value="MFS_trans_sf"/>
</dbReference>
<dbReference type="Gene3D" id="1.20.1720.10">
    <property type="entry name" value="Multidrug resistance protein D"/>
    <property type="match status" value="1"/>
</dbReference>
<dbReference type="PRINTS" id="PR01036">
    <property type="entry name" value="TCRTETB"/>
</dbReference>
<proteinExistence type="predicted"/>
<keyword evidence="2" id="KW-0813">Transport</keyword>
<protein>
    <recommendedName>
        <fullName evidence="8">Major facilitator superfamily (MFS) profile domain-containing protein</fullName>
    </recommendedName>
</protein>
<dbReference type="PROSITE" id="PS50850">
    <property type="entry name" value="MFS"/>
    <property type="match status" value="1"/>
</dbReference>
<accession>A0A9W8ED13</accession>
<feature type="transmembrane region" description="Helical" evidence="7">
    <location>
        <begin position="141"/>
        <end position="163"/>
    </location>
</feature>
<evidence type="ECO:0000313" key="10">
    <source>
        <dbReference type="Proteomes" id="UP001150907"/>
    </source>
</evidence>